<protein>
    <submittedName>
        <fullName evidence="1">Uncharacterized protein</fullName>
    </submittedName>
</protein>
<dbReference type="EMBL" id="JBHTBQ010000044">
    <property type="protein sequence ID" value="MFC7422048.1"/>
    <property type="molecule type" value="Genomic_DNA"/>
</dbReference>
<gene>
    <name evidence="1" type="ORF">ACFQNF_19500</name>
</gene>
<reference evidence="2" key="1">
    <citation type="journal article" date="2019" name="Int. J. Syst. Evol. Microbiol.">
        <title>The Global Catalogue of Microorganisms (GCM) 10K type strain sequencing project: providing services to taxonomists for standard genome sequencing and annotation.</title>
        <authorList>
            <consortium name="The Broad Institute Genomics Platform"/>
            <consortium name="The Broad Institute Genome Sequencing Center for Infectious Disease"/>
            <person name="Wu L."/>
            <person name="Ma J."/>
        </authorList>
    </citation>
    <scope>NUCLEOTIDE SEQUENCE [LARGE SCALE GENOMIC DNA]</scope>
    <source>
        <strain evidence="2">CCUG 62945</strain>
    </source>
</reference>
<sequence length="702" mass="78198">MAWSISKQLITGQLAFNNVSGTIAVPKQLISGGLQLAVPLQISASIAVPKQVISGNLDHPPQITATIAVPMQSISAGLHYVFIAKKQNKSIWFFTRSSKRHLRSPMDVGIFAQGMIESRWWQTQSTSRLFKSAYHVGLFAQARFSSKYSLHLAASHTARWRMPVSQQHEAIYSSRHGTSHRSPYAYAQPLHATLASHYQLQAYVKTSAKHGSLWALKISRQWTSPLTEARQIQAQHTAPFTFYALAHGAIVSPYQLRLGNQARAQHGLNYSLRLAAQCSACWQPMLHTVTTITASYQLRPVLRSRLSSRFHLTARCRASHSSRSDLALRNRAQQQQRLLYEVYEDQHGQFQQFDSAASLLHAGQSIAVLSASISMDEHSPFWIARIEITDLVAMQRMRLGDVLSLRLTADSVFALRLDSRSLTRPSPAEIRISLTAISPLAWLAPPHDRSVSRVWDQPVWASAAVAELLPDFAIDWQLEDWLIQAGRLAAIEANPITIASNIVNAAGGLLESLLDGNMQVRHLFPVPIPLYGLATVSTTLSEDRELFEIAETDEIRAGSNLIHISDGQSGASGQDQVEFIADPQHRLAGTVRVIPKPWREVSLAHSGDASVSIHPLGIVSREERELIEFKAGRAQSKYPIEQLLDSQWQYADLGAITVGEQGLQVSHPQGYSLAHVHYQTRAFEYRVEHIRSERIQFLVIEP</sequence>
<dbReference type="RefSeq" id="WP_380189813.1">
    <property type="nucleotide sequence ID" value="NZ_JBHTBQ010000044.1"/>
</dbReference>
<comment type="caution">
    <text evidence="1">The sequence shown here is derived from an EMBL/GenBank/DDBJ whole genome shotgun (WGS) entry which is preliminary data.</text>
</comment>
<organism evidence="1 2">
    <name type="scientific">Iodobacter arcticus</name>
    <dbReference type="NCBI Taxonomy" id="590593"/>
    <lineage>
        <taxon>Bacteria</taxon>
        <taxon>Pseudomonadati</taxon>
        <taxon>Pseudomonadota</taxon>
        <taxon>Betaproteobacteria</taxon>
        <taxon>Neisseriales</taxon>
        <taxon>Chitinibacteraceae</taxon>
        <taxon>Iodobacter</taxon>
    </lineage>
</organism>
<accession>A0ABW2R2N1</accession>
<name>A0ABW2R2N1_9NEIS</name>
<dbReference type="Proteomes" id="UP001596473">
    <property type="component" value="Unassembled WGS sequence"/>
</dbReference>
<evidence type="ECO:0000313" key="1">
    <source>
        <dbReference type="EMBL" id="MFC7422048.1"/>
    </source>
</evidence>
<proteinExistence type="predicted"/>
<keyword evidence="2" id="KW-1185">Reference proteome</keyword>
<evidence type="ECO:0000313" key="2">
    <source>
        <dbReference type="Proteomes" id="UP001596473"/>
    </source>
</evidence>